<reference evidence="10 11" key="1">
    <citation type="submission" date="2022-01" db="EMBL/GenBank/DDBJ databases">
        <authorList>
            <person name="Xiong W."/>
            <person name="Schranz E."/>
        </authorList>
    </citation>
    <scope>NUCLEOTIDE SEQUENCE [LARGE SCALE GENOMIC DNA]</scope>
</reference>
<feature type="chain" id="PRO_5043088795" description="Phytosulfokine" evidence="9">
    <location>
        <begin position="23"/>
        <end position="74"/>
    </location>
</feature>
<keyword evidence="7 9" id="KW-0221">Differentiation</keyword>
<evidence type="ECO:0000256" key="9">
    <source>
        <dbReference type="RuleBase" id="RU368031"/>
    </source>
</evidence>
<organism evidence="10 11">
    <name type="scientific">Lactuca virosa</name>
    <dbReference type="NCBI Taxonomy" id="75947"/>
    <lineage>
        <taxon>Eukaryota</taxon>
        <taxon>Viridiplantae</taxon>
        <taxon>Streptophyta</taxon>
        <taxon>Embryophyta</taxon>
        <taxon>Tracheophyta</taxon>
        <taxon>Spermatophyta</taxon>
        <taxon>Magnoliopsida</taxon>
        <taxon>eudicotyledons</taxon>
        <taxon>Gunneridae</taxon>
        <taxon>Pentapetalae</taxon>
        <taxon>asterids</taxon>
        <taxon>campanulids</taxon>
        <taxon>Asterales</taxon>
        <taxon>Asteraceae</taxon>
        <taxon>Cichorioideae</taxon>
        <taxon>Cichorieae</taxon>
        <taxon>Lactucinae</taxon>
        <taxon>Lactuca</taxon>
    </lineage>
</organism>
<proteinExistence type="inferred from homology"/>
<dbReference type="EMBL" id="CAKMRJ010005523">
    <property type="protein sequence ID" value="CAH1443976.1"/>
    <property type="molecule type" value="Genomic_DNA"/>
</dbReference>
<comment type="similarity">
    <text evidence="2 9">Belongs to the phytosulfokine family.</text>
</comment>
<evidence type="ECO:0000256" key="6">
    <source>
        <dbReference type="ARBA" id="ARBA00022729"/>
    </source>
</evidence>
<keyword evidence="5 9" id="KW-0765">Sulfation</keyword>
<gene>
    <name evidence="10" type="ORF">LVIROSA_LOCUS29850</name>
</gene>
<protein>
    <recommendedName>
        <fullName evidence="9">Phytosulfokine</fullName>
    </recommendedName>
    <component>
        <recommendedName>
            <fullName evidence="9">Phytosulfokine-alpha</fullName>
            <shortName evidence="9">PSK-alpha</shortName>
            <shortName evidence="9">Phytosulfokine-a</shortName>
        </recommendedName>
    </component>
    <component>
        <recommendedName>
            <fullName evidence="9">Phytosulfokine-beta</fullName>
            <shortName evidence="9">PSK-beta</shortName>
            <shortName evidence="9">Phytosulfokine-b</shortName>
        </recommendedName>
    </component>
</protein>
<sequence>MAKVGSLFMTVLLLFFMLKCAARPTKDTSPVTTPQLKDVEVEGKDEWLMRKTFDEAHLDYIYTQELPHSNRHHP</sequence>
<dbReference type="GO" id="GO:0008083">
    <property type="term" value="F:growth factor activity"/>
    <property type="evidence" value="ECO:0007669"/>
    <property type="project" value="UniProtKB-UniRule"/>
</dbReference>
<comment type="subcellular location">
    <subcellularLocation>
        <location evidence="1 9">Secreted</location>
    </subcellularLocation>
</comment>
<keyword evidence="11" id="KW-1185">Reference proteome</keyword>
<feature type="signal peptide" evidence="9">
    <location>
        <begin position="1"/>
        <end position="22"/>
    </location>
</feature>
<dbReference type="GO" id="GO:0005576">
    <property type="term" value="C:extracellular region"/>
    <property type="evidence" value="ECO:0007669"/>
    <property type="project" value="UniProtKB-SubCell"/>
</dbReference>
<dbReference type="GO" id="GO:0008283">
    <property type="term" value="P:cell population proliferation"/>
    <property type="evidence" value="ECO:0007669"/>
    <property type="project" value="UniProtKB-UniRule"/>
</dbReference>
<evidence type="ECO:0000256" key="4">
    <source>
        <dbReference type="ARBA" id="ARBA00022525"/>
    </source>
</evidence>
<comment type="PTM">
    <text evidence="9">PSK-alpha is produced by endopeptidase digestion. PSK-beta is produced from PSK-alpha by exopeptidase digestion.</text>
</comment>
<accession>A0AAU9P1Z4</accession>
<evidence type="ECO:0000313" key="10">
    <source>
        <dbReference type="EMBL" id="CAH1443976.1"/>
    </source>
</evidence>
<name>A0AAU9P1Z4_9ASTR</name>
<keyword evidence="4 9" id="KW-0964">Secreted</keyword>
<comment type="PTM">
    <text evidence="9">Sulfation is important for activity and for the binding to a putative membrane receptor.</text>
</comment>
<evidence type="ECO:0000256" key="5">
    <source>
        <dbReference type="ARBA" id="ARBA00022641"/>
    </source>
</evidence>
<dbReference type="InterPro" id="IPR009438">
    <property type="entry name" value="Phytosulfokine"/>
</dbReference>
<evidence type="ECO:0000256" key="1">
    <source>
        <dbReference type="ARBA" id="ARBA00004613"/>
    </source>
</evidence>
<evidence type="ECO:0000313" key="11">
    <source>
        <dbReference type="Proteomes" id="UP001157418"/>
    </source>
</evidence>
<comment type="caution">
    <text evidence="10">The sequence shown here is derived from an EMBL/GenBank/DDBJ whole genome shotgun (WGS) entry which is preliminary data.</text>
</comment>
<keyword evidence="8 9" id="KW-0339">Growth factor</keyword>
<keyword evidence="3 9" id="KW-0217">Developmental protein</keyword>
<dbReference type="GO" id="GO:0030154">
    <property type="term" value="P:cell differentiation"/>
    <property type="evidence" value="ECO:0007669"/>
    <property type="project" value="UniProtKB-UniRule"/>
</dbReference>
<dbReference type="Proteomes" id="UP001157418">
    <property type="component" value="Unassembled WGS sequence"/>
</dbReference>
<evidence type="ECO:0000256" key="2">
    <source>
        <dbReference type="ARBA" id="ARBA00010781"/>
    </source>
</evidence>
<evidence type="ECO:0000256" key="3">
    <source>
        <dbReference type="ARBA" id="ARBA00022473"/>
    </source>
</evidence>
<dbReference type="Pfam" id="PF06404">
    <property type="entry name" value="PSK"/>
    <property type="match status" value="1"/>
</dbReference>
<comment type="function">
    <text evidence="9">Promotes plant cell differentiation, organogenesis and somatic embryogenesis as well as cell proliferation.</text>
</comment>
<dbReference type="AlphaFoldDB" id="A0AAU9P1Z4"/>
<evidence type="ECO:0000256" key="7">
    <source>
        <dbReference type="ARBA" id="ARBA00022782"/>
    </source>
</evidence>
<evidence type="ECO:0000256" key="8">
    <source>
        <dbReference type="ARBA" id="ARBA00023030"/>
    </source>
</evidence>
<keyword evidence="6 9" id="KW-0732">Signal</keyword>